<gene>
    <name evidence="1" type="ORF">WMO13_08580</name>
</gene>
<keyword evidence="2" id="KW-1185">Reference proteome</keyword>
<proteinExistence type="predicted"/>
<name>A0ABZ3BYJ8_9GAMM</name>
<evidence type="ECO:0000313" key="2">
    <source>
        <dbReference type="Proteomes" id="UP001449178"/>
    </source>
</evidence>
<organism evidence="1 2">
    <name type="scientific">Ignatzschineria larvae DSM 13226</name>
    <dbReference type="NCBI Taxonomy" id="1111732"/>
    <lineage>
        <taxon>Bacteria</taxon>
        <taxon>Pseudomonadati</taxon>
        <taxon>Pseudomonadota</taxon>
        <taxon>Gammaproteobacteria</taxon>
        <taxon>Cardiobacteriales</taxon>
        <taxon>Ignatzschineriaceae</taxon>
        <taxon>Ignatzschineria</taxon>
    </lineage>
</organism>
<dbReference type="RefSeq" id="WP_026878191.1">
    <property type="nucleotide sequence ID" value="NZ_AZOD01000002.1"/>
</dbReference>
<evidence type="ECO:0008006" key="3">
    <source>
        <dbReference type="Google" id="ProtNLM"/>
    </source>
</evidence>
<accession>A0ABZ3BYJ8</accession>
<dbReference type="Proteomes" id="UP001449178">
    <property type="component" value="Chromosome"/>
</dbReference>
<dbReference type="EMBL" id="CP150637">
    <property type="protein sequence ID" value="WZW87414.1"/>
    <property type="molecule type" value="Genomic_DNA"/>
</dbReference>
<protein>
    <recommendedName>
        <fullName evidence="3">Pentapeptide repeat-containing protein</fullName>
    </recommendedName>
</protein>
<evidence type="ECO:0000313" key="1">
    <source>
        <dbReference type="EMBL" id="WZW87414.1"/>
    </source>
</evidence>
<reference evidence="1 2" key="1">
    <citation type="submission" date="2024-03" db="EMBL/GenBank/DDBJ databases">
        <title>Complete Genome Sequence and Annotation of Ignatzschineria larvae DSM 13226.</title>
        <authorList>
            <person name="Cantrell E."/>
            <person name="Burcham Z.M."/>
        </authorList>
    </citation>
    <scope>NUCLEOTIDE SEQUENCE [LARGE SCALE GENOMIC DNA]</scope>
    <source>
        <strain evidence="1 2">DSM 13226</strain>
    </source>
</reference>
<sequence>MKAEKMIATLDQLQITERPYQKHYLADLPESTRHQYLQMLYAIVSLNQLNEAQQRVWQLLVNSMETESATGTVDQVVIEQFAKTCREKDLIFVFLLDLFVLLRLNQVTQSQAKVIAEFFALFELNTDDLQTITHLSDRILNLTTDAEDLVAFNYNTIRHWHELSYQVLTVEALTNGIEGGSWIATQDFDLNVDIKIRKAQIVCLGKEFKITSREESEMKLQESFLTINFEKIGNKLLAESCHFANSSMEINHYATINFISCTFKRTFPLDDEHPAYLKLSSRVTIIDQCTFELENIPTIDNKSGSLTVENSQFIKCGNPKGNGAINSDVIASINNSTFKQCIAKKGNAIIQIHTINLSLFFSLNNQNSKDPIITNSQFIDCHNQEITSEQWQELAEISPGLRFVSDKDKHHDDITLLDNCRFTNSGLNLSCFYLRYSHYKTTLKNCQFKNSPIIAHKDTQLTTNNCQFDNAGKENIITVG</sequence>